<feature type="transmembrane region" description="Helical" evidence="1">
    <location>
        <begin position="119"/>
        <end position="140"/>
    </location>
</feature>
<keyword evidence="1" id="KW-0472">Membrane</keyword>
<keyword evidence="1" id="KW-0812">Transmembrane</keyword>
<proteinExistence type="predicted"/>
<dbReference type="EMBL" id="PFBH01000001">
    <property type="protein sequence ID" value="PIR85545.1"/>
    <property type="molecule type" value="Genomic_DNA"/>
</dbReference>
<feature type="transmembrane region" description="Helical" evidence="1">
    <location>
        <begin position="169"/>
        <end position="188"/>
    </location>
</feature>
<feature type="transmembrane region" description="Helical" evidence="1">
    <location>
        <begin position="59"/>
        <end position="81"/>
    </location>
</feature>
<organism evidence="3 4">
    <name type="scientific">Candidatus Kaiserbacteria bacterium CG10_big_fil_rev_8_21_14_0_10_45_20</name>
    <dbReference type="NCBI Taxonomy" id="1974607"/>
    <lineage>
        <taxon>Bacteria</taxon>
        <taxon>Candidatus Kaiseribacteriota</taxon>
    </lineage>
</organism>
<evidence type="ECO:0000313" key="4">
    <source>
        <dbReference type="Proteomes" id="UP000229315"/>
    </source>
</evidence>
<sequence length="337" mass="37309">MEKREILNLIQQELQNGTITKEDLYALQPSMGIQPDAGADTHIEEPQEEQSSLSKKIPAIFYTIGAIIAIVGIFTLVGQFWEDINFLGRLIITLGTSVALYIAGFLFSKGPHNILSQVFFTFSAGLAPAGIFVLLTELSIRFGWEVNFIIGALLFVLFLVTYVLCKKSILILLAVAYASSAYFSIIFGALESHIFSSVTNWSVIVLGVAYLLIGYSISTNKNNIEAYLKKERRSVRGILYLFGSLGILLAGFFLGGIFDLLYIVVLFAGFYGSVFLQSRSMLVFSGIFLIAHIVHITSRYFADSFGWPLVLIVSGFFVIGVGYLTLFINKKYISRGK</sequence>
<dbReference type="InterPro" id="IPR018677">
    <property type="entry name" value="DUF2157"/>
</dbReference>
<keyword evidence="1" id="KW-1133">Transmembrane helix</keyword>
<dbReference type="Proteomes" id="UP000229315">
    <property type="component" value="Unassembled WGS sequence"/>
</dbReference>
<evidence type="ECO:0000259" key="2">
    <source>
        <dbReference type="Pfam" id="PF09925"/>
    </source>
</evidence>
<dbReference type="AlphaFoldDB" id="A0A2H0UIC6"/>
<protein>
    <recommendedName>
        <fullName evidence="2">DUF2157 domain-containing protein</fullName>
    </recommendedName>
</protein>
<feature type="transmembrane region" description="Helical" evidence="1">
    <location>
        <begin position="87"/>
        <end position="107"/>
    </location>
</feature>
<evidence type="ECO:0000313" key="3">
    <source>
        <dbReference type="EMBL" id="PIR85545.1"/>
    </source>
</evidence>
<feature type="domain" description="DUF2157" evidence="2">
    <location>
        <begin position="49"/>
        <end position="134"/>
    </location>
</feature>
<feature type="transmembrane region" description="Helical" evidence="1">
    <location>
        <begin position="307"/>
        <end position="328"/>
    </location>
</feature>
<feature type="transmembrane region" description="Helical" evidence="1">
    <location>
        <begin position="237"/>
        <end position="254"/>
    </location>
</feature>
<gene>
    <name evidence="3" type="ORF">COU15_00415</name>
</gene>
<evidence type="ECO:0000256" key="1">
    <source>
        <dbReference type="SAM" id="Phobius"/>
    </source>
</evidence>
<comment type="caution">
    <text evidence="3">The sequence shown here is derived from an EMBL/GenBank/DDBJ whole genome shotgun (WGS) entry which is preliminary data.</text>
</comment>
<dbReference type="Pfam" id="PF09925">
    <property type="entry name" value="DUF2157"/>
    <property type="match status" value="1"/>
</dbReference>
<reference evidence="4" key="1">
    <citation type="submission" date="2017-09" db="EMBL/GenBank/DDBJ databases">
        <title>Depth-based differentiation of microbial function through sediment-hosted aquifers and enrichment of novel symbionts in the deep terrestrial subsurface.</title>
        <authorList>
            <person name="Probst A.J."/>
            <person name="Ladd B."/>
            <person name="Jarett J.K."/>
            <person name="Geller-Mcgrath D.E."/>
            <person name="Sieber C.M.K."/>
            <person name="Emerson J.B."/>
            <person name="Anantharaman K."/>
            <person name="Thomas B.C."/>
            <person name="Malmstrom R."/>
            <person name="Stieglmeier M."/>
            <person name="Klingl A."/>
            <person name="Woyke T."/>
            <person name="Ryan C.M."/>
            <person name="Banfield J.F."/>
        </authorList>
    </citation>
    <scope>NUCLEOTIDE SEQUENCE [LARGE SCALE GENOMIC DNA]</scope>
</reference>
<feature type="transmembrane region" description="Helical" evidence="1">
    <location>
        <begin position="260"/>
        <end position="276"/>
    </location>
</feature>
<feature type="transmembrane region" description="Helical" evidence="1">
    <location>
        <begin position="146"/>
        <end position="164"/>
    </location>
</feature>
<name>A0A2H0UIC6_9BACT</name>
<feature type="transmembrane region" description="Helical" evidence="1">
    <location>
        <begin position="283"/>
        <end position="301"/>
    </location>
</feature>
<feature type="transmembrane region" description="Helical" evidence="1">
    <location>
        <begin position="194"/>
        <end position="217"/>
    </location>
</feature>
<accession>A0A2H0UIC6</accession>